<accession>A0AAE0ERF0</accession>
<evidence type="ECO:0000313" key="2">
    <source>
        <dbReference type="Proteomes" id="UP001190700"/>
    </source>
</evidence>
<name>A0AAE0ERF0_9CHLO</name>
<dbReference type="AlphaFoldDB" id="A0AAE0ERF0"/>
<dbReference type="Proteomes" id="UP001190700">
    <property type="component" value="Unassembled WGS sequence"/>
</dbReference>
<comment type="caution">
    <text evidence="1">The sequence shown here is derived from an EMBL/GenBank/DDBJ whole genome shotgun (WGS) entry which is preliminary data.</text>
</comment>
<protein>
    <submittedName>
        <fullName evidence="1">Uncharacterized protein</fullName>
    </submittedName>
</protein>
<proteinExistence type="predicted"/>
<reference evidence="1 2" key="1">
    <citation type="journal article" date="2015" name="Genome Biol. Evol.">
        <title>Comparative Genomics of a Bacterivorous Green Alga Reveals Evolutionary Causalities and Consequences of Phago-Mixotrophic Mode of Nutrition.</title>
        <authorList>
            <person name="Burns J.A."/>
            <person name="Paasch A."/>
            <person name="Narechania A."/>
            <person name="Kim E."/>
        </authorList>
    </citation>
    <scope>NUCLEOTIDE SEQUENCE [LARGE SCALE GENOMIC DNA]</scope>
    <source>
        <strain evidence="1 2">PLY_AMNH</strain>
    </source>
</reference>
<evidence type="ECO:0000313" key="1">
    <source>
        <dbReference type="EMBL" id="KAK3237846.1"/>
    </source>
</evidence>
<dbReference type="EMBL" id="LGRX02034421">
    <property type="protein sequence ID" value="KAK3237846.1"/>
    <property type="molecule type" value="Genomic_DNA"/>
</dbReference>
<sequence length="238" mass="26486">MQFDLRGCLMQCPALLLADGFAENLHEGDTSAGGVHLGAQIHRLGIERNEKKKRRLQKWVSPREIARFNRLCRAVHLAAPPARFHLREICQARTSRKSWGAHVKLSRQAWKDLEQGSRLGAGGRQNGRGICPTTAPATDSLHMNPALFTWEGVLNLRESGFAEQRQTRMLHNTPRARSHRTHSAGLSAGAEGADGAVTKQQSGTGSLAHCTSRDPALMRRMRRLWIILDLHGIELLDF</sequence>
<gene>
    <name evidence="1" type="ORF">CYMTET_52105</name>
</gene>
<organism evidence="1 2">
    <name type="scientific">Cymbomonas tetramitiformis</name>
    <dbReference type="NCBI Taxonomy" id="36881"/>
    <lineage>
        <taxon>Eukaryota</taxon>
        <taxon>Viridiplantae</taxon>
        <taxon>Chlorophyta</taxon>
        <taxon>Pyramimonadophyceae</taxon>
        <taxon>Pyramimonadales</taxon>
        <taxon>Pyramimonadaceae</taxon>
        <taxon>Cymbomonas</taxon>
    </lineage>
</organism>
<keyword evidence="2" id="KW-1185">Reference proteome</keyword>